<evidence type="ECO:0000256" key="2">
    <source>
        <dbReference type="SAM" id="Phobius"/>
    </source>
</evidence>
<evidence type="ECO:0000313" key="4">
    <source>
        <dbReference type="Proteomes" id="UP000093861"/>
    </source>
</evidence>
<gene>
    <name evidence="3" type="ORF">A5685_14740</name>
</gene>
<dbReference type="SUPFAM" id="SSF101478">
    <property type="entry name" value="ADP-ribosylglycohydrolase"/>
    <property type="match status" value="1"/>
</dbReference>
<feature type="compositionally biased region" description="Basic and acidic residues" evidence="1">
    <location>
        <begin position="20"/>
        <end position="35"/>
    </location>
</feature>
<organism evidence="3 4">
    <name type="scientific">Mycobacterium colombiense</name>
    <dbReference type="NCBI Taxonomy" id="339268"/>
    <lineage>
        <taxon>Bacteria</taxon>
        <taxon>Bacillati</taxon>
        <taxon>Actinomycetota</taxon>
        <taxon>Actinomycetes</taxon>
        <taxon>Mycobacteriales</taxon>
        <taxon>Mycobacteriaceae</taxon>
        <taxon>Mycobacterium</taxon>
        <taxon>Mycobacterium avium complex (MAC)</taxon>
    </lineage>
</organism>
<evidence type="ECO:0000256" key="1">
    <source>
        <dbReference type="SAM" id="MobiDB-lite"/>
    </source>
</evidence>
<proteinExistence type="predicted"/>
<feature type="region of interest" description="Disordered" evidence="1">
    <location>
        <begin position="1"/>
        <end position="59"/>
    </location>
</feature>
<keyword evidence="2" id="KW-1133">Transmembrane helix</keyword>
<dbReference type="RefSeq" id="WP_064954520.1">
    <property type="nucleotide sequence ID" value="NZ_LZJS01000167.1"/>
</dbReference>
<name>A0A1A2RL63_9MYCO</name>
<evidence type="ECO:0008006" key="5">
    <source>
        <dbReference type="Google" id="ProtNLM"/>
    </source>
</evidence>
<reference evidence="3 4" key="1">
    <citation type="submission" date="2016-06" db="EMBL/GenBank/DDBJ databases">
        <authorList>
            <person name="Kjaerup R.B."/>
            <person name="Dalgaard T.S."/>
            <person name="Juul-Madsen H.R."/>
        </authorList>
    </citation>
    <scope>NUCLEOTIDE SEQUENCE [LARGE SCALE GENOMIC DNA]</scope>
    <source>
        <strain evidence="3 4">E2464</strain>
    </source>
</reference>
<comment type="caution">
    <text evidence="3">The sequence shown here is derived from an EMBL/GenBank/DDBJ whole genome shotgun (WGS) entry which is preliminary data.</text>
</comment>
<dbReference type="EMBL" id="LZJS01000167">
    <property type="protein sequence ID" value="OBH52706.1"/>
    <property type="molecule type" value="Genomic_DNA"/>
</dbReference>
<sequence length="234" mass="24785">MADKELNGHESAASAIVDQEIEKPADDKAVDDKPAATKAAAPETDKPVSPDEPAERKSARWQVSISVRGLLVGAIILALAAAVGVLAWLYVGDRHKLDAQARQSENTTHAEKVALDYAVNAAAMNFQDLNGWKVKLVAGTSPELKDRLTKAADQMDQILVPLQWNSTARPLAAKVRTSDGGVYVVDSFVSVRTKTAQGPDPLQSTATYSVTIDSNKGWQITDVGGIGAALEGGK</sequence>
<feature type="transmembrane region" description="Helical" evidence="2">
    <location>
        <begin position="70"/>
        <end position="91"/>
    </location>
</feature>
<dbReference type="InterPro" id="IPR036705">
    <property type="entry name" value="Ribosyl_crysJ1_sf"/>
</dbReference>
<protein>
    <recommendedName>
        <fullName evidence="5">Mammalian cell entry protein</fullName>
    </recommendedName>
</protein>
<keyword evidence="2" id="KW-0812">Transmembrane</keyword>
<dbReference type="AlphaFoldDB" id="A0A1A2RL63"/>
<evidence type="ECO:0000313" key="3">
    <source>
        <dbReference type="EMBL" id="OBH52706.1"/>
    </source>
</evidence>
<accession>A0A1A2RL63</accession>
<feature type="compositionally biased region" description="Basic and acidic residues" evidence="1">
    <location>
        <begin position="43"/>
        <end position="58"/>
    </location>
</feature>
<dbReference type="Proteomes" id="UP000093861">
    <property type="component" value="Unassembled WGS sequence"/>
</dbReference>
<keyword evidence="2" id="KW-0472">Membrane</keyword>